<dbReference type="FunFam" id="3.80.10.10:FF:000037">
    <property type="entry name" value="Toll-like receptor 7"/>
    <property type="match status" value="1"/>
</dbReference>
<dbReference type="SMART" id="SM00082">
    <property type="entry name" value="LRRCT"/>
    <property type="match status" value="1"/>
</dbReference>
<evidence type="ECO:0000256" key="18">
    <source>
        <dbReference type="ARBA" id="ARBA00023198"/>
    </source>
</evidence>
<dbReference type="GO" id="GO:0034154">
    <property type="term" value="P:toll-like receptor 7 signaling pathway"/>
    <property type="evidence" value="ECO:0007669"/>
    <property type="project" value="TreeGrafter"/>
</dbReference>
<dbReference type="GO" id="GO:1902533">
    <property type="term" value="P:positive regulation of intracellular signal transduction"/>
    <property type="evidence" value="ECO:0007669"/>
    <property type="project" value="UniProtKB-ARBA"/>
</dbReference>
<evidence type="ECO:0000256" key="6">
    <source>
        <dbReference type="ARBA" id="ARBA00022588"/>
    </source>
</evidence>
<dbReference type="GO" id="GO:0005764">
    <property type="term" value="C:lysosome"/>
    <property type="evidence" value="ECO:0007669"/>
    <property type="project" value="UniProtKB-SubCell"/>
</dbReference>
<evidence type="ECO:0000256" key="1">
    <source>
        <dbReference type="ARBA" id="ARBA00004115"/>
    </source>
</evidence>
<dbReference type="PANTHER" id="PTHR47410:SF2">
    <property type="entry name" value="TOLL-LIKE RECEPTOR 7"/>
    <property type="match status" value="1"/>
</dbReference>
<evidence type="ECO:0000256" key="19">
    <source>
        <dbReference type="ARBA" id="ARBA00023228"/>
    </source>
</evidence>
<dbReference type="SMART" id="SM00255">
    <property type="entry name" value="TIR"/>
    <property type="match status" value="1"/>
</dbReference>
<comment type="subcellular location">
    <subcellularLocation>
        <location evidence="3">Cytoplasmic vesicle</location>
        <location evidence="3">Phagosome</location>
    </subcellularLocation>
    <subcellularLocation>
        <location evidence="1">Endoplasmic reticulum membrane</location>
        <topology evidence="1">Single-pass type I membrane protein</topology>
    </subcellularLocation>
    <subcellularLocation>
        <location evidence="2">Endosome</location>
    </subcellularLocation>
    <subcellularLocation>
        <location evidence="4">Lysosome</location>
    </subcellularLocation>
</comment>
<dbReference type="PROSITE" id="PS50104">
    <property type="entry name" value="TIR"/>
    <property type="match status" value="1"/>
</dbReference>
<dbReference type="SMART" id="SM00365">
    <property type="entry name" value="LRR_SD22"/>
    <property type="match status" value="7"/>
</dbReference>
<evidence type="ECO:0000256" key="3">
    <source>
        <dbReference type="ARBA" id="ARBA00004262"/>
    </source>
</evidence>
<dbReference type="GO" id="GO:0005886">
    <property type="term" value="C:plasma membrane"/>
    <property type="evidence" value="ECO:0007669"/>
    <property type="project" value="TreeGrafter"/>
</dbReference>
<keyword evidence="9 21" id="KW-0732">Signal</keyword>
<dbReference type="SMART" id="SM00369">
    <property type="entry name" value="LRR_TYP"/>
    <property type="match status" value="13"/>
</dbReference>
<evidence type="ECO:0000313" key="23">
    <source>
        <dbReference type="EMBL" id="AHB18362.1"/>
    </source>
</evidence>
<keyword evidence="10" id="KW-0677">Repeat</keyword>
<dbReference type="InterPro" id="IPR032675">
    <property type="entry name" value="LRR_dom_sf"/>
</dbReference>
<dbReference type="GO" id="GO:0045335">
    <property type="term" value="C:phagocytic vesicle"/>
    <property type="evidence" value="ECO:0007669"/>
    <property type="project" value="UniProtKB-SubCell"/>
</dbReference>
<feature type="domain" description="TIR" evidence="22">
    <location>
        <begin position="889"/>
        <end position="1033"/>
    </location>
</feature>
<dbReference type="GO" id="GO:0032755">
    <property type="term" value="P:positive regulation of interleukin-6 production"/>
    <property type="evidence" value="ECO:0007669"/>
    <property type="project" value="TreeGrafter"/>
</dbReference>
<dbReference type="GO" id="GO:0005789">
    <property type="term" value="C:endoplasmic reticulum membrane"/>
    <property type="evidence" value="ECO:0007669"/>
    <property type="project" value="UniProtKB-SubCell"/>
</dbReference>
<keyword evidence="16 23" id="KW-0675">Receptor</keyword>
<keyword evidence="6" id="KW-0399">Innate immunity</keyword>
<dbReference type="InterPro" id="IPR041283">
    <property type="entry name" value="LRR_12"/>
</dbReference>
<evidence type="ECO:0000256" key="15">
    <source>
        <dbReference type="ARBA" id="ARBA00023136"/>
    </source>
</evidence>
<evidence type="ECO:0000256" key="16">
    <source>
        <dbReference type="ARBA" id="ARBA00023170"/>
    </source>
</evidence>
<evidence type="ECO:0000256" key="7">
    <source>
        <dbReference type="ARBA" id="ARBA00022614"/>
    </source>
</evidence>
<keyword evidence="14" id="KW-1133">Transmembrane helix</keyword>
<dbReference type="SUPFAM" id="SSF52200">
    <property type="entry name" value="Toll/Interleukin receptor TIR domain"/>
    <property type="match status" value="1"/>
</dbReference>
<dbReference type="GO" id="GO:0005768">
    <property type="term" value="C:endosome"/>
    <property type="evidence" value="ECO:0007669"/>
    <property type="project" value="UniProtKB-SubCell"/>
</dbReference>
<keyword evidence="11" id="KW-0967">Endosome</keyword>
<feature type="chain" id="PRO_5004740186" evidence="21">
    <location>
        <begin position="27"/>
        <end position="1049"/>
    </location>
</feature>
<dbReference type="SMR" id="V5QPF8"/>
<evidence type="ECO:0000256" key="21">
    <source>
        <dbReference type="SAM" id="SignalP"/>
    </source>
</evidence>
<evidence type="ECO:0000256" key="17">
    <source>
        <dbReference type="ARBA" id="ARBA00023180"/>
    </source>
</evidence>
<sequence length="1049" mass="121232">MVLCNCSSIQWFLLLFLLFLWSKMLAATWYPKSLPCDVKEIAAETLLVECSDRRLTEIPLLIPSNVTNLTLTINHIPNISPRSFLHLPNLVEIDFRCNCVPVRLGPKDHVCTKRLHIENNSFTSLTHLKSLYLDGNQLLEIPWGLSPNLLLLSLEANSIFSISKENLTELENIEFLYMGQNCYYRNPCNVSFYIENDTFLSLRNLSVLSLKANNLSYVPGRFPPRLKELYLYNNNIQHIQEKDFQNLFYLEILDLSSNCPRCYNAPFPCTPCPYNAAIAIHANAFHSLINLKILRLRSNSLKSIPYTWFEKTNGLKVLDLSQNFLAKEIGEANFLKCIPNLRELDFSFNFDLQLYPTSMKLSNTFSTLLSLEIFRVKGYVFKELNRNHLLPLLKLKNLTVLDLGTNFIKIANLSVFQEFPALQLIDLSVNKISPSSESVLDSCTNSKGSANQYSRSSLQNMHYFRYDENGRSCKSKEKENIPFIPFVNEDCSAFGKTLDLSINNIFFINDLDFKHLSFLKCLNLSGNAISQSLNGSELQYLRQLKYLDFSNNRLDFLYPTAFQELKQLEVLDLSSNKHYFLSEGITHMLNFTHYLPSLNKLLMNWNEISTSTNTAMSSQSLQTLEFKGNRLDVLWRDGNSGYLGFFKNLTNLKKLDISYNSLVFIPPGSYEGMPPQLAELYLTNNELKNFNWGKLYILQKLEVLDLSNNLLTTVPRVLSNCTSTLTKMILRNNRIRRLTEHFLHDAFQLRYLDLSENKLDSITKSSFPEDGIKNLEILLLQGNPFMCNCDAVWFVWWINQTTTYIPRLATDVTCAGPGAHKHQSVIVLDLYTCESDSERVLLHSLSASIILCLMVITVSNHLFFWDMWYGYHFCAARLKGYRRLNSSGKCYDAFIAYDTKDVPTAEWVIKELVTNLEDPGGKQYNLCLEERDWVPGQAIFDNLSESIRLSRKTVFVLTNKYAQSGHFKMAFYMAHQWLMDEKMDVIILIFLEKALQNSRYLRLRKRLCKRSVLDWPPSPQAQRYFWHCLKNSLQTDTHMAYDKLLKEIV</sequence>
<dbReference type="InterPro" id="IPR000483">
    <property type="entry name" value="Cys-rich_flank_reg_C"/>
</dbReference>
<dbReference type="GO" id="GO:0006954">
    <property type="term" value="P:inflammatory response"/>
    <property type="evidence" value="ECO:0007669"/>
    <property type="project" value="UniProtKB-KW"/>
</dbReference>
<dbReference type="SUPFAM" id="SSF52058">
    <property type="entry name" value="L domain-like"/>
    <property type="match status" value="2"/>
</dbReference>
<dbReference type="PROSITE" id="PS51450">
    <property type="entry name" value="LRR"/>
    <property type="match status" value="3"/>
</dbReference>
<keyword evidence="13" id="KW-0391">Immunity</keyword>
<dbReference type="InterPro" id="IPR001611">
    <property type="entry name" value="Leu-rich_rpt"/>
</dbReference>
<dbReference type="GO" id="GO:0038187">
    <property type="term" value="F:pattern recognition receptor activity"/>
    <property type="evidence" value="ECO:0007669"/>
    <property type="project" value="TreeGrafter"/>
</dbReference>
<dbReference type="InterPro" id="IPR035897">
    <property type="entry name" value="Toll_tir_struct_dom_sf"/>
</dbReference>
<evidence type="ECO:0000256" key="20">
    <source>
        <dbReference type="ARBA" id="ARBA00023329"/>
    </source>
</evidence>
<keyword evidence="15" id="KW-0472">Membrane</keyword>
<keyword evidence="7" id="KW-0433">Leucine-rich repeat</keyword>
<dbReference type="Pfam" id="PF01582">
    <property type="entry name" value="TIR"/>
    <property type="match status" value="1"/>
</dbReference>
<keyword evidence="12" id="KW-0256">Endoplasmic reticulum</keyword>
<dbReference type="EMBL" id="KF573997">
    <property type="protein sequence ID" value="AHB18362.1"/>
    <property type="molecule type" value="mRNA"/>
</dbReference>
<proteinExistence type="evidence at transcript level"/>
<reference evidence="23" key="1">
    <citation type="submission" date="2013-08" db="EMBL/GenBank/DDBJ databases">
        <title>Isolation and characterization of toll-like receptors in Chinese giant salamander (Andrias davidianus).</title>
        <authorList>
            <person name="Fan Y."/>
            <person name="Huang L."/>
            <person name="Zeng L."/>
        </authorList>
    </citation>
    <scope>NUCLEOTIDE SEQUENCE</scope>
</reference>
<comment type="similarity">
    <text evidence="5">Belongs to the Toll-like receptor family.</text>
</comment>
<dbReference type="InterPro" id="IPR003591">
    <property type="entry name" value="Leu-rich_rpt_typical-subtyp"/>
</dbReference>
<dbReference type="GO" id="GO:0045087">
    <property type="term" value="P:innate immune response"/>
    <property type="evidence" value="ECO:0007669"/>
    <property type="project" value="UniProtKB-KW"/>
</dbReference>
<keyword evidence="17" id="KW-0325">Glycoprotein</keyword>
<evidence type="ECO:0000256" key="13">
    <source>
        <dbReference type="ARBA" id="ARBA00022859"/>
    </source>
</evidence>
<dbReference type="InterPro" id="IPR000157">
    <property type="entry name" value="TIR_dom"/>
</dbReference>
<evidence type="ECO:0000256" key="14">
    <source>
        <dbReference type="ARBA" id="ARBA00022989"/>
    </source>
</evidence>
<feature type="signal peptide" evidence="21">
    <location>
        <begin position="1"/>
        <end position="26"/>
    </location>
</feature>
<evidence type="ECO:0000256" key="5">
    <source>
        <dbReference type="ARBA" id="ARBA00009634"/>
    </source>
</evidence>
<protein>
    <submittedName>
        <fullName evidence="23">Toll-like receptor 7</fullName>
    </submittedName>
</protein>
<dbReference type="FunFam" id="3.40.50.10140:FF:000003">
    <property type="entry name" value="Toll-like receptor 7"/>
    <property type="match status" value="1"/>
</dbReference>
<keyword evidence="20" id="KW-0968">Cytoplasmic vesicle</keyword>
<evidence type="ECO:0000256" key="10">
    <source>
        <dbReference type="ARBA" id="ARBA00022737"/>
    </source>
</evidence>
<accession>V5QPF8</accession>
<dbReference type="PANTHER" id="PTHR47410">
    <property type="entry name" value="TOLL-LIKE RECEPTOR 7-RELATED"/>
    <property type="match status" value="1"/>
</dbReference>
<name>V5QPF8_ANDDA</name>
<dbReference type="Pfam" id="PF13855">
    <property type="entry name" value="LRR_8"/>
    <property type="match status" value="4"/>
</dbReference>
<evidence type="ECO:0000256" key="11">
    <source>
        <dbReference type="ARBA" id="ARBA00022753"/>
    </source>
</evidence>
<keyword evidence="8" id="KW-0812">Transmembrane</keyword>
<dbReference type="GO" id="GO:0051607">
    <property type="term" value="P:defense response to virus"/>
    <property type="evidence" value="ECO:0007669"/>
    <property type="project" value="TreeGrafter"/>
</dbReference>
<dbReference type="AlphaFoldDB" id="V5QPF8"/>
<evidence type="ECO:0000256" key="12">
    <source>
        <dbReference type="ARBA" id="ARBA00022824"/>
    </source>
</evidence>
<dbReference type="Pfam" id="PF00560">
    <property type="entry name" value="LRR_1"/>
    <property type="match status" value="2"/>
</dbReference>
<dbReference type="GO" id="GO:0002224">
    <property type="term" value="P:toll-like receptor signaling pathway"/>
    <property type="evidence" value="ECO:0007669"/>
    <property type="project" value="TreeGrafter"/>
</dbReference>
<dbReference type="GO" id="GO:0007249">
    <property type="term" value="P:canonical NF-kappaB signal transduction"/>
    <property type="evidence" value="ECO:0007669"/>
    <property type="project" value="TreeGrafter"/>
</dbReference>
<dbReference type="Gene3D" id="3.40.50.10140">
    <property type="entry name" value="Toll/interleukin-1 receptor homology (TIR) domain"/>
    <property type="match status" value="1"/>
</dbReference>
<dbReference type="PRINTS" id="PR01537">
    <property type="entry name" value="INTRLKN1R1F"/>
</dbReference>
<evidence type="ECO:0000256" key="9">
    <source>
        <dbReference type="ARBA" id="ARBA00022729"/>
    </source>
</evidence>
<dbReference type="Pfam" id="PF18837">
    <property type="entry name" value="LRR_12"/>
    <property type="match status" value="1"/>
</dbReference>
<keyword evidence="19" id="KW-0458">Lysosome</keyword>
<evidence type="ECO:0000256" key="8">
    <source>
        <dbReference type="ARBA" id="ARBA00022692"/>
    </source>
</evidence>
<evidence type="ECO:0000256" key="2">
    <source>
        <dbReference type="ARBA" id="ARBA00004177"/>
    </source>
</evidence>
<evidence type="ECO:0000259" key="22">
    <source>
        <dbReference type="PROSITE" id="PS50104"/>
    </source>
</evidence>
<evidence type="ECO:0000256" key="4">
    <source>
        <dbReference type="ARBA" id="ARBA00004371"/>
    </source>
</evidence>
<dbReference type="Gene3D" id="3.80.10.10">
    <property type="entry name" value="Ribonuclease Inhibitor"/>
    <property type="match status" value="1"/>
</dbReference>
<keyword evidence="18" id="KW-0395">Inflammatory response</keyword>
<organism evidence="23">
    <name type="scientific">Andrias davidianus</name>
    <name type="common">Chinese giant salamander</name>
    <name type="synonym">Sieboldia davidiana</name>
    <dbReference type="NCBI Taxonomy" id="141262"/>
    <lineage>
        <taxon>Eukaryota</taxon>
        <taxon>Metazoa</taxon>
        <taxon>Chordata</taxon>
        <taxon>Craniata</taxon>
        <taxon>Vertebrata</taxon>
        <taxon>Euteleostomi</taxon>
        <taxon>Amphibia</taxon>
        <taxon>Batrachia</taxon>
        <taxon>Caudata</taxon>
        <taxon>Cryptobranchoidea</taxon>
        <taxon>Cryptobranchidae</taxon>
        <taxon>Andrias</taxon>
    </lineage>
</organism>